<dbReference type="PANTHER" id="PTHR22576:SF37">
    <property type="entry name" value="MUCOSA-ASSOCIATED LYMPHOID TISSUE LYMPHOMA TRANSLOCATION PROTEIN 1"/>
    <property type="match status" value="1"/>
</dbReference>
<dbReference type="InterPro" id="IPR002138">
    <property type="entry name" value="Pept_C14_p10"/>
</dbReference>
<evidence type="ECO:0008006" key="6">
    <source>
        <dbReference type="Google" id="ProtNLM"/>
    </source>
</evidence>
<dbReference type="PROSITE" id="PS50207">
    <property type="entry name" value="CASPASE_P10"/>
    <property type="match status" value="1"/>
</dbReference>
<dbReference type="Pfam" id="PF00656">
    <property type="entry name" value="Peptidase_C14"/>
    <property type="match status" value="1"/>
</dbReference>
<feature type="domain" description="Caspase family p20" evidence="3">
    <location>
        <begin position="42"/>
        <end position="172"/>
    </location>
</feature>
<dbReference type="InterPro" id="IPR011600">
    <property type="entry name" value="Pept_C14_caspase"/>
</dbReference>
<evidence type="ECO:0000313" key="5">
    <source>
        <dbReference type="Proteomes" id="UP000494329"/>
    </source>
</evidence>
<gene>
    <name evidence="4" type="ORF">LMG29739_02406</name>
</gene>
<evidence type="ECO:0000256" key="1">
    <source>
        <dbReference type="ARBA" id="ARBA00010134"/>
    </source>
</evidence>
<keyword evidence="5" id="KW-1185">Reference proteome</keyword>
<dbReference type="SUPFAM" id="SSF52129">
    <property type="entry name" value="Caspase-like"/>
    <property type="match status" value="1"/>
</dbReference>
<evidence type="ECO:0000259" key="3">
    <source>
        <dbReference type="PROSITE" id="PS50208"/>
    </source>
</evidence>
<dbReference type="PANTHER" id="PTHR22576">
    <property type="entry name" value="MUCOSA ASSOCIATED LYMPHOID TISSUE LYMPHOMA TRANSLOCATION PROTEIN 1/PARACASPASE"/>
    <property type="match status" value="1"/>
</dbReference>
<dbReference type="RefSeq" id="WP_175111136.1">
    <property type="nucleotide sequence ID" value="NZ_CADIKF010000016.1"/>
</dbReference>
<organism evidence="4 5">
    <name type="scientific">Paraburkholderia solisilvae</name>
    <dbReference type="NCBI Taxonomy" id="624376"/>
    <lineage>
        <taxon>Bacteria</taxon>
        <taxon>Pseudomonadati</taxon>
        <taxon>Pseudomonadota</taxon>
        <taxon>Betaproteobacteria</taxon>
        <taxon>Burkholderiales</taxon>
        <taxon>Burkholderiaceae</taxon>
        <taxon>Paraburkholderia</taxon>
    </lineage>
</organism>
<protein>
    <recommendedName>
        <fullName evidence="6">Caspase family p20 domain-containing protein</fullName>
    </recommendedName>
</protein>
<proteinExistence type="inferred from homology"/>
<dbReference type="GO" id="GO:0006508">
    <property type="term" value="P:proteolysis"/>
    <property type="evidence" value="ECO:0007669"/>
    <property type="project" value="InterPro"/>
</dbReference>
<sequence length="520" mass="58074">MCDELYSEDVDRKRRLAILSALSAASGVAWPFGLRAEEAVSTRRLALVIGNAAYPDAPLKNSGKDANDMADTLKHVDFDVTLQLDCTLPTMRDCVRTFCDAVNRSRSAALFYFSGHALQINWRNYLLPVDLHIASPEDMPAHALDLSSVMDGLRNVGNPINIVILDACRNNPFTATGTTGRGLSQMDAPPDTLLAYATSPGNTASDGSGRNGLYTGTLLSELQRRGDAKIEDLFKRVRLSVRQASKGMQIPWESTSLESDFYFKPPKVVSKDLSTDPVDPVFEEDNRDWNKAKQFATIDSFRRYLDAHPNGKFSEIAQASLDKLLAEQGEHPVTAVASTGNPFTQGSAEVRSLVVGDFFEYRVTDQQTGLSRTSRQRVTAVHDGLVEFENGGFTTDLLGNPRIDWNGEMFGDNQLFAREYAVGKVWTTRFTWQFNGEKDIYELRCKVATREIKEVPAGRFNAFRVEAEGWKLYARARRKRTYWIAPESVPRFIALESINTNRRGAITRHDTRELISFGSL</sequence>
<dbReference type="InterPro" id="IPR001309">
    <property type="entry name" value="Pept_C14_p20"/>
</dbReference>
<dbReference type="PROSITE" id="PS50208">
    <property type="entry name" value="CASPASE_P20"/>
    <property type="match status" value="1"/>
</dbReference>
<dbReference type="Gene3D" id="3.40.50.1460">
    <property type="match status" value="1"/>
</dbReference>
<reference evidence="4 5" key="1">
    <citation type="submission" date="2020-04" db="EMBL/GenBank/DDBJ databases">
        <authorList>
            <person name="De Canck E."/>
        </authorList>
    </citation>
    <scope>NUCLEOTIDE SEQUENCE [LARGE SCALE GENOMIC DNA]</scope>
    <source>
        <strain evidence="4 5">LMG 29739</strain>
    </source>
</reference>
<evidence type="ECO:0000259" key="2">
    <source>
        <dbReference type="PROSITE" id="PS50207"/>
    </source>
</evidence>
<dbReference type="Proteomes" id="UP000494329">
    <property type="component" value="Unassembled WGS sequence"/>
</dbReference>
<evidence type="ECO:0000313" key="4">
    <source>
        <dbReference type="EMBL" id="CAB3756264.1"/>
    </source>
</evidence>
<dbReference type="GO" id="GO:0004197">
    <property type="term" value="F:cysteine-type endopeptidase activity"/>
    <property type="evidence" value="ECO:0007669"/>
    <property type="project" value="InterPro"/>
</dbReference>
<feature type="domain" description="Caspase family p10" evidence="2">
    <location>
        <begin position="182"/>
        <end position="265"/>
    </location>
</feature>
<dbReference type="InterPro" id="IPR052039">
    <property type="entry name" value="Caspase-related_regulators"/>
</dbReference>
<dbReference type="EMBL" id="CADIKF010000016">
    <property type="protein sequence ID" value="CAB3756264.1"/>
    <property type="molecule type" value="Genomic_DNA"/>
</dbReference>
<name>A0A6J5DS18_9BURK</name>
<dbReference type="InterPro" id="IPR015917">
    <property type="entry name" value="Pept_C14A"/>
</dbReference>
<dbReference type="AlphaFoldDB" id="A0A6J5DS18"/>
<accession>A0A6J5DS18</accession>
<dbReference type="InterPro" id="IPR029030">
    <property type="entry name" value="Caspase-like_dom_sf"/>
</dbReference>
<dbReference type="SMART" id="SM00115">
    <property type="entry name" value="CASc"/>
    <property type="match status" value="1"/>
</dbReference>
<comment type="similarity">
    <text evidence="1">Belongs to the peptidase C14A family.</text>
</comment>